<dbReference type="InterPro" id="IPR036188">
    <property type="entry name" value="FAD/NAD-bd_sf"/>
</dbReference>
<feature type="domain" description="Amine oxidase" evidence="4">
    <location>
        <begin position="4"/>
        <end position="79"/>
    </location>
</feature>
<keyword evidence="2" id="KW-0285">Flavoprotein</keyword>
<dbReference type="InterPro" id="IPR050281">
    <property type="entry name" value="Flavin_monoamine_oxidase"/>
</dbReference>
<accession>A0A151LYJ8</accession>
<proteinExistence type="predicted"/>
<dbReference type="EMBL" id="AKHW03007028">
    <property type="protein sequence ID" value="KYO17318.1"/>
    <property type="molecule type" value="Genomic_DNA"/>
</dbReference>
<dbReference type="Pfam" id="PF01593">
    <property type="entry name" value="Amino_oxidase"/>
    <property type="match status" value="2"/>
</dbReference>
<sequence>MTLEVTVLETSGSVGGRVKTYRDETQDWYVELGAMRLPRGHRIVREFIRQFHLKLKEFSQMNDNAWYLVNGIRARVREVKQNPNMLNYTLYPKERGKSPSELYRETLQTVIVLETSGSIGGRVKTYRDETQDWYVELGAMRLPRSHRIVREFIRQFHLKLNEFSQMNDNAWYLVNGIRARPYPAE</sequence>
<keyword evidence="6" id="KW-1185">Reference proteome</keyword>
<protein>
    <recommendedName>
        <fullName evidence="4">Amine oxidase domain-containing protein</fullName>
    </recommendedName>
</protein>
<organism evidence="5 6">
    <name type="scientific">Alligator mississippiensis</name>
    <name type="common">American alligator</name>
    <dbReference type="NCBI Taxonomy" id="8496"/>
    <lineage>
        <taxon>Eukaryota</taxon>
        <taxon>Metazoa</taxon>
        <taxon>Chordata</taxon>
        <taxon>Craniata</taxon>
        <taxon>Vertebrata</taxon>
        <taxon>Euteleostomi</taxon>
        <taxon>Archelosauria</taxon>
        <taxon>Archosauria</taxon>
        <taxon>Crocodylia</taxon>
        <taxon>Alligatoridae</taxon>
        <taxon>Alligatorinae</taxon>
        <taxon>Alligator</taxon>
    </lineage>
</organism>
<gene>
    <name evidence="5" type="ORF">Y1Q_0022364</name>
</gene>
<evidence type="ECO:0000313" key="5">
    <source>
        <dbReference type="EMBL" id="KYO17318.1"/>
    </source>
</evidence>
<dbReference type="Proteomes" id="UP000050525">
    <property type="component" value="Unassembled WGS sequence"/>
</dbReference>
<dbReference type="InterPro" id="IPR002937">
    <property type="entry name" value="Amino_oxidase"/>
</dbReference>
<evidence type="ECO:0000256" key="3">
    <source>
        <dbReference type="ARBA" id="ARBA00022827"/>
    </source>
</evidence>
<feature type="domain" description="Amine oxidase" evidence="4">
    <location>
        <begin position="108"/>
        <end position="168"/>
    </location>
</feature>
<keyword evidence="3" id="KW-0274">FAD</keyword>
<dbReference type="PANTHER" id="PTHR10742">
    <property type="entry name" value="FLAVIN MONOAMINE OXIDASE"/>
    <property type="match status" value="1"/>
</dbReference>
<dbReference type="Gene3D" id="3.90.660.10">
    <property type="match status" value="2"/>
</dbReference>
<evidence type="ECO:0000256" key="2">
    <source>
        <dbReference type="ARBA" id="ARBA00022630"/>
    </source>
</evidence>
<reference evidence="5 6" key="1">
    <citation type="journal article" date="2012" name="Genome Biol.">
        <title>Sequencing three crocodilian genomes to illuminate the evolution of archosaurs and amniotes.</title>
        <authorList>
            <person name="St John J.A."/>
            <person name="Braun E.L."/>
            <person name="Isberg S.R."/>
            <person name="Miles L.G."/>
            <person name="Chong A.Y."/>
            <person name="Gongora J."/>
            <person name="Dalzell P."/>
            <person name="Moran C."/>
            <person name="Bed'hom B."/>
            <person name="Abzhanov A."/>
            <person name="Burgess S.C."/>
            <person name="Cooksey A.M."/>
            <person name="Castoe T.A."/>
            <person name="Crawford N.G."/>
            <person name="Densmore L.D."/>
            <person name="Drew J.C."/>
            <person name="Edwards S.V."/>
            <person name="Faircloth B.C."/>
            <person name="Fujita M.K."/>
            <person name="Greenwold M.J."/>
            <person name="Hoffmann F.G."/>
            <person name="Howard J.M."/>
            <person name="Iguchi T."/>
            <person name="Janes D.E."/>
            <person name="Khan S.Y."/>
            <person name="Kohno S."/>
            <person name="de Koning A.J."/>
            <person name="Lance S.L."/>
            <person name="McCarthy F.M."/>
            <person name="McCormack J.E."/>
            <person name="Merchant M.E."/>
            <person name="Peterson D.G."/>
            <person name="Pollock D.D."/>
            <person name="Pourmand N."/>
            <person name="Raney B.J."/>
            <person name="Roessler K.A."/>
            <person name="Sanford J.R."/>
            <person name="Sawyer R.H."/>
            <person name="Schmidt C.J."/>
            <person name="Triplett E.W."/>
            <person name="Tuberville T.D."/>
            <person name="Venegas-Anaya M."/>
            <person name="Howard J.T."/>
            <person name="Jarvis E.D."/>
            <person name="Guillette L.J.Jr."/>
            <person name="Glenn T.C."/>
            <person name="Green R.E."/>
            <person name="Ray D.A."/>
        </authorList>
    </citation>
    <scope>NUCLEOTIDE SEQUENCE [LARGE SCALE GENOMIC DNA]</scope>
    <source>
        <strain evidence="5">KSC_2009_1</strain>
    </source>
</reference>
<dbReference type="PANTHER" id="PTHR10742:SF342">
    <property type="entry name" value="AMINE OXIDASE"/>
    <property type="match status" value="1"/>
</dbReference>
<name>A0A151LYJ8_ALLMI</name>
<evidence type="ECO:0000259" key="4">
    <source>
        <dbReference type="Pfam" id="PF01593"/>
    </source>
</evidence>
<dbReference type="GO" id="GO:0009063">
    <property type="term" value="P:amino acid catabolic process"/>
    <property type="evidence" value="ECO:0007669"/>
    <property type="project" value="TreeGrafter"/>
</dbReference>
<dbReference type="AlphaFoldDB" id="A0A151LYJ8"/>
<evidence type="ECO:0000256" key="1">
    <source>
        <dbReference type="ARBA" id="ARBA00001974"/>
    </source>
</evidence>
<comment type="cofactor">
    <cofactor evidence="1">
        <name>FAD</name>
        <dbReference type="ChEBI" id="CHEBI:57692"/>
    </cofactor>
</comment>
<evidence type="ECO:0000313" key="6">
    <source>
        <dbReference type="Proteomes" id="UP000050525"/>
    </source>
</evidence>
<dbReference type="eggNOG" id="KOG0029">
    <property type="taxonomic scope" value="Eukaryota"/>
</dbReference>
<dbReference type="SUPFAM" id="SSF51905">
    <property type="entry name" value="FAD/NAD(P)-binding domain"/>
    <property type="match status" value="2"/>
</dbReference>
<dbReference type="GO" id="GO:0001716">
    <property type="term" value="F:L-amino-acid oxidase activity"/>
    <property type="evidence" value="ECO:0007669"/>
    <property type="project" value="TreeGrafter"/>
</dbReference>
<comment type="caution">
    <text evidence="5">The sequence shown here is derived from an EMBL/GenBank/DDBJ whole genome shotgun (WGS) entry which is preliminary data.</text>
</comment>